<dbReference type="GO" id="GO:0004386">
    <property type="term" value="F:helicase activity"/>
    <property type="evidence" value="ECO:0007669"/>
    <property type="project" value="UniProtKB-KW"/>
</dbReference>
<evidence type="ECO:0000259" key="1">
    <source>
        <dbReference type="PROSITE" id="PS51194"/>
    </source>
</evidence>
<evidence type="ECO:0000313" key="2">
    <source>
        <dbReference type="EMBL" id="ABW19569.1"/>
    </source>
</evidence>
<dbReference type="eggNOG" id="COG1061">
    <property type="taxonomic scope" value="Bacteria"/>
</dbReference>
<keyword evidence="3" id="KW-1185">Reference proteome</keyword>
<gene>
    <name evidence="2" type="ordered locus">Clos_2032</name>
</gene>
<dbReference type="Pfam" id="PF00271">
    <property type="entry name" value="Helicase_C"/>
    <property type="match status" value="1"/>
</dbReference>
<dbReference type="SUPFAM" id="SSF52540">
    <property type="entry name" value="P-loop containing nucleoside triphosphate hydrolases"/>
    <property type="match status" value="1"/>
</dbReference>
<dbReference type="HOGENOM" id="CLU_004880_0_0_9"/>
<dbReference type="Proteomes" id="UP000000269">
    <property type="component" value="Chromosome"/>
</dbReference>
<dbReference type="InterPro" id="IPR001650">
    <property type="entry name" value="Helicase_C-like"/>
</dbReference>
<keyword evidence="2" id="KW-0067">ATP-binding</keyword>
<dbReference type="Gene3D" id="3.40.50.300">
    <property type="entry name" value="P-loop containing nucleotide triphosphate hydrolases"/>
    <property type="match status" value="2"/>
</dbReference>
<organism evidence="2 3">
    <name type="scientific">Alkaliphilus oremlandii (strain OhILAs)</name>
    <name type="common">Clostridium oremlandii (strain OhILAs)</name>
    <dbReference type="NCBI Taxonomy" id="350688"/>
    <lineage>
        <taxon>Bacteria</taxon>
        <taxon>Bacillati</taxon>
        <taxon>Bacillota</taxon>
        <taxon>Clostridia</taxon>
        <taxon>Peptostreptococcales</taxon>
        <taxon>Natronincolaceae</taxon>
        <taxon>Alkaliphilus</taxon>
    </lineage>
</organism>
<dbReference type="OrthoDB" id="713315at2"/>
<dbReference type="KEGG" id="aoe:Clos_2032"/>
<dbReference type="STRING" id="350688.Clos_2032"/>
<sequence>MAFDKFYEARSIIEDFLYMDLIGPLEEDEIIEEGPSQYYSMGILFPQKVEVDPLEQVNNENVKMDEKSMLKDYTHGDSFEDVDRGISLSNMYQPSSMAISTTISSGVNGLKVSVKYGKYELVQEGMENGEAVSISDDETEIEQSIEVEEISNESSEGKNQLKKKKYNKQRWKRAQVAVQKEVLFQPEQYIQIILVDEGLELQIYIQKTFADGSKTITIALVNTHKGNSSSKINEMNGFYQVSFDVTAINENDPIFIPKKMNVEISEDTELKNLNMLYSHVKNYALGHGCAVEPYTNEIGCYKLSSRTMPKQEVKQMMASVKVNTKILQMNFLATESKEKVVDGLTELVSSYDEWVRDQIKESEKLDKRFENSSKENIGLCKETSDRIKHSIKMLEDDMVFRAFQLANQAMLDQRVAFMEREGKKVDLTKMTWYPFQLAFLLQEIPSIVDTKNKYRDIVDLLWFPTGGGKTEAYLGISAFIIFLRRLRHKDAGAGVTIIMRYTLRLLTIQQFERAAALICACESIRKNQKFGGEEISIGLFVGGGLTPNKLSDAEKSLQKIQRNGIKAVTEGNPCQILKCPVCGAAITPQQYEIKNGHMKIFCPNKDCEYKDGLPIYLIDEDIYNFKPTLIISTVDKFARMTWEPKIGQIFGIDSPYLPPDLIIQDELHLIAGPLGTVTGLYETAIDFFCYRKGIKPKIIASTATIRNAANQILSLYAREHRQFPPQGINIRDSYFAVEATIDERPGRKYIGVLSPHKSATTTLIRVYALLQFATRYLKDKGFEDEVVDNYWTLTGYFNSLRELGGAVVQVYDDVQDRYAFLYNTKFKKLNPSFSGEKKYEYLEELTSRKNQSEITKALEDLSRTYETGEAFDYVLASNMISVGVDISRLGLMVVNGQPKSNSEYIQASSRVGRKNPGLVISVYNPSRSRDRSHYEQFMVYHSAMYKHVESTSLTPFSARARERALSAVYISMCRHWIAELRDEKSARNYDQYDDRLQEIEDFILERAETILRSELGLQETAEELDDIKLRWQEVAEFDNLTYSKYGKGIVYPLLKNTEEEEGSFQVLNSMRNVDFQSNVFLEED</sequence>
<evidence type="ECO:0000313" key="3">
    <source>
        <dbReference type="Proteomes" id="UP000000269"/>
    </source>
</evidence>
<dbReference type="AlphaFoldDB" id="A8MID7"/>
<dbReference type="PROSITE" id="PS51194">
    <property type="entry name" value="HELICASE_CTER"/>
    <property type="match status" value="1"/>
</dbReference>
<accession>A8MID7</accession>
<dbReference type="SMART" id="SM00490">
    <property type="entry name" value="HELICc"/>
    <property type="match status" value="1"/>
</dbReference>
<dbReference type="EMBL" id="CP000853">
    <property type="protein sequence ID" value="ABW19569.1"/>
    <property type="molecule type" value="Genomic_DNA"/>
</dbReference>
<feature type="domain" description="Helicase C-terminal" evidence="1">
    <location>
        <begin position="806"/>
        <end position="959"/>
    </location>
</feature>
<name>A8MID7_ALKOO</name>
<reference evidence="3" key="1">
    <citation type="submission" date="2007-10" db="EMBL/GenBank/DDBJ databases">
        <title>Complete genome of Alkaliphilus oremlandii OhILAs.</title>
        <authorList>
            <person name="Copeland A."/>
            <person name="Lucas S."/>
            <person name="Lapidus A."/>
            <person name="Barry K."/>
            <person name="Detter J.C."/>
            <person name="Glavina del Rio T."/>
            <person name="Hammon N."/>
            <person name="Israni S."/>
            <person name="Dalin E."/>
            <person name="Tice H."/>
            <person name="Pitluck S."/>
            <person name="Chain P."/>
            <person name="Malfatti S."/>
            <person name="Shin M."/>
            <person name="Vergez L."/>
            <person name="Schmutz J."/>
            <person name="Larimer F."/>
            <person name="Land M."/>
            <person name="Hauser L."/>
            <person name="Kyrpides N."/>
            <person name="Mikhailova N."/>
            <person name="Stolz J.F."/>
            <person name="Dawson A."/>
            <person name="Fisher E."/>
            <person name="Crable B."/>
            <person name="Perera E."/>
            <person name="Lisak J."/>
            <person name="Ranganathan M."/>
            <person name="Basu P."/>
            <person name="Richardson P."/>
        </authorList>
    </citation>
    <scope>NUCLEOTIDE SEQUENCE [LARGE SCALE GENOMIC DNA]</scope>
    <source>
        <strain evidence="3">OhILAs</strain>
    </source>
</reference>
<dbReference type="CDD" id="cd18785">
    <property type="entry name" value="SF2_C"/>
    <property type="match status" value="1"/>
</dbReference>
<dbReference type="InterPro" id="IPR027417">
    <property type="entry name" value="P-loop_NTPase"/>
</dbReference>
<keyword evidence="2" id="KW-0347">Helicase</keyword>
<protein>
    <submittedName>
        <fullName evidence="2">Helicase domain protein</fullName>
    </submittedName>
</protein>
<keyword evidence="2" id="KW-0547">Nucleotide-binding</keyword>
<proteinExistence type="predicted"/>
<dbReference type="RefSeq" id="WP_012159878.1">
    <property type="nucleotide sequence ID" value="NC_009922.1"/>
</dbReference>
<keyword evidence="2" id="KW-0378">Hydrolase</keyword>